<name>A0A1Y2A9Z1_9PLEO</name>
<dbReference type="AlphaFoldDB" id="A0A1Y2A9Z1"/>
<evidence type="ECO:0000313" key="1">
    <source>
        <dbReference type="EMBL" id="ORY18815.1"/>
    </source>
</evidence>
<dbReference type="Proteomes" id="UP000193144">
    <property type="component" value="Unassembled WGS sequence"/>
</dbReference>
<feature type="non-terminal residue" evidence="1">
    <location>
        <position position="151"/>
    </location>
</feature>
<protein>
    <submittedName>
        <fullName evidence="1">Uncharacterized protein</fullName>
    </submittedName>
</protein>
<evidence type="ECO:0000313" key="2">
    <source>
        <dbReference type="Proteomes" id="UP000193144"/>
    </source>
</evidence>
<sequence length="151" mass="16581">MLSPPTHKTTFYTSTGNIGFPSLSSALPSTAGLKAFSPTACKFIIKSSSRISCLTFSSLTSSFRVHWCRTVVSENVIGLSRVYPHGSSDCVYIITSSRNFKASWARMRTLAQVSGCPGSSGKGTVYQEETLEMKNTFQKSLMRWLSWVTSL</sequence>
<comment type="caution">
    <text evidence="1">The sequence shown here is derived from an EMBL/GenBank/DDBJ whole genome shotgun (WGS) entry which is preliminary data.</text>
</comment>
<gene>
    <name evidence="1" type="ORF">BCR34DRAFT_553555</name>
</gene>
<proteinExistence type="predicted"/>
<reference evidence="1 2" key="1">
    <citation type="submission" date="2016-07" db="EMBL/GenBank/DDBJ databases">
        <title>Pervasive Adenine N6-methylation of Active Genes in Fungi.</title>
        <authorList>
            <consortium name="DOE Joint Genome Institute"/>
            <person name="Mondo S.J."/>
            <person name="Dannebaum R.O."/>
            <person name="Kuo R.C."/>
            <person name="Labutti K."/>
            <person name="Haridas S."/>
            <person name="Kuo A."/>
            <person name="Salamov A."/>
            <person name="Ahrendt S.R."/>
            <person name="Lipzen A."/>
            <person name="Sullivan W."/>
            <person name="Andreopoulos W.B."/>
            <person name="Clum A."/>
            <person name="Lindquist E."/>
            <person name="Daum C."/>
            <person name="Ramamoorthy G.K."/>
            <person name="Gryganskyi A."/>
            <person name="Culley D."/>
            <person name="Magnuson J.K."/>
            <person name="James T.Y."/>
            <person name="O'Malley M.A."/>
            <person name="Stajich J.E."/>
            <person name="Spatafora J.W."/>
            <person name="Visel A."/>
            <person name="Grigoriev I.V."/>
        </authorList>
    </citation>
    <scope>NUCLEOTIDE SEQUENCE [LARGE SCALE GENOMIC DNA]</scope>
    <source>
        <strain evidence="1 2">CBS 115471</strain>
    </source>
</reference>
<dbReference type="EMBL" id="MCFA01000005">
    <property type="protein sequence ID" value="ORY18815.1"/>
    <property type="molecule type" value="Genomic_DNA"/>
</dbReference>
<keyword evidence="2" id="KW-1185">Reference proteome</keyword>
<organism evidence="1 2">
    <name type="scientific">Clohesyomyces aquaticus</name>
    <dbReference type="NCBI Taxonomy" id="1231657"/>
    <lineage>
        <taxon>Eukaryota</taxon>
        <taxon>Fungi</taxon>
        <taxon>Dikarya</taxon>
        <taxon>Ascomycota</taxon>
        <taxon>Pezizomycotina</taxon>
        <taxon>Dothideomycetes</taxon>
        <taxon>Pleosporomycetidae</taxon>
        <taxon>Pleosporales</taxon>
        <taxon>Lindgomycetaceae</taxon>
        <taxon>Clohesyomyces</taxon>
    </lineage>
</organism>
<accession>A0A1Y2A9Z1</accession>